<organism evidence="9 10">
    <name type="scientific">Salipiger marinus</name>
    <dbReference type="NCBI Taxonomy" id="555512"/>
    <lineage>
        <taxon>Bacteria</taxon>
        <taxon>Pseudomonadati</taxon>
        <taxon>Pseudomonadota</taxon>
        <taxon>Alphaproteobacteria</taxon>
        <taxon>Rhodobacterales</taxon>
        <taxon>Roseobacteraceae</taxon>
        <taxon>Salipiger</taxon>
    </lineage>
</organism>
<feature type="domain" description="Pyridine nucleotide-disulphide oxidoreductase dimerisation" evidence="7">
    <location>
        <begin position="342"/>
        <end position="442"/>
    </location>
</feature>
<dbReference type="PRINTS" id="PR00411">
    <property type="entry name" value="PNDRDTASEI"/>
</dbReference>
<keyword evidence="5" id="KW-0547">Nucleotide-binding</keyword>
<dbReference type="RefSeq" id="WP_089845806.1">
    <property type="nucleotide sequence ID" value="NZ_FNEJ01000006.1"/>
</dbReference>
<keyword evidence="10" id="KW-1185">Reference proteome</keyword>
<dbReference type="InterPro" id="IPR004099">
    <property type="entry name" value="Pyr_nucl-diS_OxRdtase_dimer"/>
</dbReference>
<evidence type="ECO:0000256" key="4">
    <source>
        <dbReference type="PIRSR" id="PIRSR000350-2"/>
    </source>
</evidence>
<evidence type="ECO:0000256" key="3">
    <source>
        <dbReference type="ARBA" id="ARBA00022827"/>
    </source>
</evidence>
<dbReference type="Gene3D" id="3.50.50.60">
    <property type="entry name" value="FAD/NAD(P)-binding domain"/>
    <property type="match status" value="2"/>
</dbReference>
<comment type="cofactor">
    <cofactor evidence="5">
        <name>FAD</name>
        <dbReference type="ChEBI" id="CHEBI:57692"/>
    </cofactor>
    <text evidence="5">Binds 1 FAD per subunit.</text>
</comment>
<accession>A0A1G8LB95</accession>
<evidence type="ECO:0000256" key="2">
    <source>
        <dbReference type="ARBA" id="ARBA00022630"/>
    </source>
</evidence>
<dbReference type="Proteomes" id="UP000199093">
    <property type="component" value="Unassembled WGS sequence"/>
</dbReference>
<dbReference type="PANTHER" id="PTHR43014">
    <property type="entry name" value="MERCURIC REDUCTASE"/>
    <property type="match status" value="1"/>
</dbReference>
<proteinExistence type="inferred from homology"/>
<evidence type="ECO:0000313" key="10">
    <source>
        <dbReference type="Proteomes" id="UP000199093"/>
    </source>
</evidence>
<sequence>MTDLSCDVAILGAGTAGLAAERSARKAGARTLLIDPYFAGTVCATVGCMPSKLLIAAGNAAHGVRLAPEFGVMTQPPLIDGAAVMARVRALRDDFVASTKEGFESLPEGTCVQSRARFTAPGELVLEDGRRVTARAVVLATGSAPVVPGPFKDLGDRVLTNQTVFDLPDLPKRLAVIGAGPIGLELAQAMARLGVEVTLFDHADRLGGLADDAVHEALLTTLRREMVLHLGTKATPEDAGEAVRLSWEGGSAEFDRVLLAAGRPPNVRDLGLEAAGLTLDDHGVPVFDRETLQCGEAPVFIAGDANADRPVLHEASAEGAIAGRNAVAWPAVVRSARMVPSSMIFTDPPVVQVGRAPQGEALTGRSDYGDQGRARVEARGHGQVLLQAAAPDGRLTGAEICAPGGEHLGHLLAWAITEGHTASDLLSRPFYHPTLEEGLRNALRDICRATSRPLPGDQDEGAPPGG</sequence>
<dbReference type="OrthoDB" id="9776382at2"/>
<dbReference type="InterPro" id="IPR023753">
    <property type="entry name" value="FAD/NAD-binding_dom"/>
</dbReference>
<dbReference type="Pfam" id="PF02852">
    <property type="entry name" value="Pyr_redox_dim"/>
    <property type="match status" value="1"/>
</dbReference>
<reference evidence="9 10" key="1">
    <citation type="submission" date="2016-10" db="EMBL/GenBank/DDBJ databases">
        <authorList>
            <person name="de Groot N.N."/>
        </authorList>
    </citation>
    <scope>NUCLEOTIDE SEQUENCE [LARGE SCALE GENOMIC DNA]</scope>
    <source>
        <strain evidence="9 10">DSM 26424</strain>
    </source>
</reference>
<dbReference type="PIRSF" id="PIRSF000350">
    <property type="entry name" value="Mercury_reductase_MerA"/>
    <property type="match status" value="1"/>
</dbReference>
<dbReference type="InterPro" id="IPR036188">
    <property type="entry name" value="FAD/NAD-bd_sf"/>
</dbReference>
<dbReference type="EMBL" id="FNEJ01000006">
    <property type="protein sequence ID" value="SDI52921.1"/>
    <property type="molecule type" value="Genomic_DNA"/>
</dbReference>
<name>A0A1G8LB95_9RHOB</name>
<evidence type="ECO:0000256" key="5">
    <source>
        <dbReference type="PIRSR" id="PIRSR000350-3"/>
    </source>
</evidence>
<evidence type="ECO:0000259" key="8">
    <source>
        <dbReference type="Pfam" id="PF07992"/>
    </source>
</evidence>
<dbReference type="SUPFAM" id="SSF55424">
    <property type="entry name" value="FAD/NAD-linked reductases, dimerisation (C-terminal) domain"/>
    <property type="match status" value="1"/>
</dbReference>
<keyword evidence="2" id="KW-0285">Flavoprotein</keyword>
<keyword evidence="5" id="KW-0520">NAD</keyword>
<feature type="binding site" evidence="5">
    <location>
        <begin position="178"/>
        <end position="185"/>
    </location>
    <ligand>
        <name>NAD(+)</name>
        <dbReference type="ChEBI" id="CHEBI:57540"/>
    </ligand>
</feature>
<comment type="similarity">
    <text evidence="1">Belongs to the class-I pyridine nucleotide-disulfide oxidoreductase family.</text>
</comment>
<protein>
    <submittedName>
        <fullName evidence="9">Dihydrolipoamide dehydrogenase</fullName>
    </submittedName>
</protein>
<feature type="binding site" evidence="5">
    <location>
        <begin position="141"/>
        <end position="143"/>
    </location>
    <ligand>
        <name>FAD</name>
        <dbReference type="ChEBI" id="CHEBI:57692"/>
    </ligand>
</feature>
<dbReference type="InterPro" id="IPR001100">
    <property type="entry name" value="Pyr_nuc-diS_OxRdtase"/>
</dbReference>
<evidence type="ECO:0000256" key="1">
    <source>
        <dbReference type="ARBA" id="ARBA00007532"/>
    </source>
</evidence>
<dbReference type="Gene3D" id="3.30.390.30">
    <property type="match status" value="1"/>
</dbReference>
<dbReference type="SUPFAM" id="SSF51905">
    <property type="entry name" value="FAD/NAD(P)-binding domain"/>
    <property type="match status" value="1"/>
</dbReference>
<dbReference type="Pfam" id="PF07992">
    <property type="entry name" value="Pyr_redox_2"/>
    <property type="match status" value="1"/>
</dbReference>
<dbReference type="NCBIfam" id="NF004939">
    <property type="entry name" value="PRK06292.1-1"/>
    <property type="match status" value="1"/>
</dbReference>
<dbReference type="GO" id="GO:0003955">
    <property type="term" value="F:NAD(P)H dehydrogenase (quinone) activity"/>
    <property type="evidence" value="ECO:0007669"/>
    <property type="project" value="TreeGrafter"/>
</dbReference>
<feature type="domain" description="FAD/NAD(P)-binding" evidence="8">
    <location>
        <begin position="7"/>
        <end position="317"/>
    </location>
</feature>
<evidence type="ECO:0000313" key="9">
    <source>
        <dbReference type="EMBL" id="SDI52921.1"/>
    </source>
</evidence>
<feature type="active site" description="Proton acceptor" evidence="4">
    <location>
        <position position="432"/>
    </location>
</feature>
<dbReference type="AlphaFoldDB" id="A0A1G8LB95"/>
<feature type="disulfide bond" description="Redox-active" evidence="6">
    <location>
        <begin position="43"/>
        <end position="48"/>
    </location>
</feature>
<feature type="binding site" evidence="5">
    <location>
        <position position="304"/>
    </location>
    <ligand>
        <name>FAD</name>
        <dbReference type="ChEBI" id="CHEBI:57692"/>
    </ligand>
</feature>
<dbReference type="STRING" id="555512.SAMN04487993_100667"/>
<dbReference type="GO" id="GO:0050660">
    <property type="term" value="F:flavin adenine dinucleotide binding"/>
    <property type="evidence" value="ECO:0007669"/>
    <property type="project" value="TreeGrafter"/>
</dbReference>
<dbReference type="PANTHER" id="PTHR43014:SF4">
    <property type="entry name" value="PYRIDINE NUCLEOTIDE-DISULFIDE OXIDOREDUCTASE RCLA-RELATED"/>
    <property type="match status" value="1"/>
</dbReference>
<dbReference type="InterPro" id="IPR016156">
    <property type="entry name" value="FAD/NAD-linked_Rdtase_dimer_sf"/>
</dbReference>
<dbReference type="PRINTS" id="PR00368">
    <property type="entry name" value="FADPNR"/>
</dbReference>
<evidence type="ECO:0000259" key="7">
    <source>
        <dbReference type="Pfam" id="PF02852"/>
    </source>
</evidence>
<feature type="binding site" evidence="5">
    <location>
        <position position="52"/>
    </location>
    <ligand>
        <name>FAD</name>
        <dbReference type="ChEBI" id="CHEBI:57692"/>
    </ligand>
</feature>
<gene>
    <name evidence="9" type="ORF">SAMN04487993_100667</name>
</gene>
<evidence type="ECO:0000256" key="6">
    <source>
        <dbReference type="PIRSR" id="PIRSR000350-4"/>
    </source>
</evidence>
<feature type="binding site" evidence="5">
    <location>
        <position position="262"/>
    </location>
    <ligand>
        <name>NAD(+)</name>
        <dbReference type="ChEBI" id="CHEBI:57540"/>
    </ligand>
</feature>
<keyword evidence="3 5" id="KW-0274">FAD</keyword>